<keyword evidence="2" id="KW-0805">Transcription regulation</keyword>
<dbReference type="Gene3D" id="1.10.1740.10">
    <property type="match status" value="1"/>
</dbReference>
<keyword evidence="8" id="KW-1185">Reference proteome</keyword>
<evidence type="ECO:0000256" key="1">
    <source>
        <dbReference type="ARBA" id="ARBA00010641"/>
    </source>
</evidence>
<evidence type="ECO:0000259" key="6">
    <source>
        <dbReference type="Pfam" id="PF04542"/>
    </source>
</evidence>
<evidence type="ECO:0000256" key="4">
    <source>
        <dbReference type="ARBA" id="ARBA00023125"/>
    </source>
</evidence>
<feature type="domain" description="RNA polymerase sigma-70 region 2" evidence="6">
    <location>
        <begin position="27"/>
        <end position="90"/>
    </location>
</feature>
<proteinExistence type="inferred from homology"/>
<dbReference type="Pfam" id="PF04542">
    <property type="entry name" value="Sigma70_r2"/>
    <property type="match status" value="1"/>
</dbReference>
<keyword evidence="3" id="KW-0731">Sigma factor</keyword>
<organism evidence="7 8">
    <name type="scientific">Actinocorallia longicatena</name>
    <dbReference type="NCBI Taxonomy" id="111803"/>
    <lineage>
        <taxon>Bacteria</taxon>
        <taxon>Bacillati</taxon>
        <taxon>Actinomycetota</taxon>
        <taxon>Actinomycetes</taxon>
        <taxon>Streptosporangiales</taxon>
        <taxon>Thermomonosporaceae</taxon>
        <taxon>Actinocorallia</taxon>
    </lineage>
</organism>
<dbReference type="Gene3D" id="1.10.10.10">
    <property type="entry name" value="Winged helix-like DNA-binding domain superfamily/Winged helix DNA-binding domain"/>
    <property type="match status" value="1"/>
</dbReference>
<evidence type="ECO:0000313" key="8">
    <source>
        <dbReference type="Proteomes" id="UP001501237"/>
    </source>
</evidence>
<dbReference type="PANTHER" id="PTHR43133">
    <property type="entry name" value="RNA POLYMERASE ECF-TYPE SIGMA FACTO"/>
    <property type="match status" value="1"/>
</dbReference>
<name>A0ABP6QDQ5_9ACTN</name>
<sequence>MVRETRVTAGELVAHACRGDQPAWDALVDRFQPLLWTIARTHGLDRASAEDAVQATWLRLVQKIGTLWDPESVGSWLATVCRNEARALVRVPLPRHPPDAPAAGPTPEEQALARDHLTRTATALSTLSDRCQGLLRLLAAAATYTEVSAALNVPMGSIGPTRSRCLHHLQEALGE</sequence>
<evidence type="ECO:0000256" key="2">
    <source>
        <dbReference type="ARBA" id="ARBA00023015"/>
    </source>
</evidence>
<comment type="similarity">
    <text evidence="1">Belongs to the sigma-70 factor family. ECF subfamily.</text>
</comment>
<dbReference type="InterPro" id="IPR014284">
    <property type="entry name" value="RNA_pol_sigma-70_dom"/>
</dbReference>
<dbReference type="SUPFAM" id="SSF88659">
    <property type="entry name" value="Sigma3 and sigma4 domains of RNA polymerase sigma factors"/>
    <property type="match status" value="1"/>
</dbReference>
<accession>A0ABP6QDQ5</accession>
<dbReference type="NCBIfam" id="TIGR02937">
    <property type="entry name" value="sigma70-ECF"/>
    <property type="match status" value="1"/>
</dbReference>
<dbReference type="RefSeq" id="WP_344830922.1">
    <property type="nucleotide sequence ID" value="NZ_BAAAUV010000009.1"/>
</dbReference>
<protein>
    <submittedName>
        <fullName evidence="7">Sigma-70 family RNA polymerase sigma factor</fullName>
    </submittedName>
</protein>
<evidence type="ECO:0000313" key="7">
    <source>
        <dbReference type="EMBL" id="GAA3218584.1"/>
    </source>
</evidence>
<dbReference type="InterPro" id="IPR039425">
    <property type="entry name" value="RNA_pol_sigma-70-like"/>
</dbReference>
<keyword evidence="5" id="KW-0804">Transcription</keyword>
<dbReference type="PANTHER" id="PTHR43133:SF8">
    <property type="entry name" value="RNA POLYMERASE SIGMA FACTOR HI_1459-RELATED"/>
    <property type="match status" value="1"/>
</dbReference>
<evidence type="ECO:0000256" key="5">
    <source>
        <dbReference type="ARBA" id="ARBA00023163"/>
    </source>
</evidence>
<dbReference type="InterPro" id="IPR007627">
    <property type="entry name" value="RNA_pol_sigma70_r2"/>
</dbReference>
<dbReference type="Proteomes" id="UP001501237">
    <property type="component" value="Unassembled WGS sequence"/>
</dbReference>
<dbReference type="InterPro" id="IPR036388">
    <property type="entry name" value="WH-like_DNA-bd_sf"/>
</dbReference>
<evidence type="ECO:0000256" key="3">
    <source>
        <dbReference type="ARBA" id="ARBA00023082"/>
    </source>
</evidence>
<dbReference type="InterPro" id="IPR013324">
    <property type="entry name" value="RNA_pol_sigma_r3/r4-like"/>
</dbReference>
<dbReference type="EMBL" id="BAAAUV010000009">
    <property type="protein sequence ID" value="GAA3218584.1"/>
    <property type="molecule type" value="Genomic_DNA"/>
</dbReference>
<dbReference type="InterPro" id="IPR013325">
    <property type="entry name" value="RNA_pol_sigma_r2"/>
</dbReference>
<dbReference type="SUPFAM" id="SSF88946">
    <property type="entry name" value="Sigma2 domain of RNA polymerase sigma factors"/>
    <property type="match status" value="1"/>
</dbReference>
<gene>
    <name evidence="7" type="ORF">GCM10010468_42180</name>
</gene>
<comment type="caution">
    <text evidence="7">The sequence shown here is derived from an EMBL/GenBank/DDBJ whole genome shotgun (WGS) entry which is preliminary data.</text>
</comment>
<reference evidence="8" key="1">
    <citation type="journal article" date="2019" name="Int. J. Syst. Evol. Microbiol.">
        <title>The Global Catalogue of Microorganisms (GCM) 10K type strain sequencing project: providing services to taxonomists for standard genome sequencing and annotation.</title>
        <authorList>
            <consortium name="The Broad Institute Genomics Platform"/>
            <consortium name="The Broad Institute Genome Sequencing Center for Infectious Disease"/>
            <person name="Wu L."/>
            <person name="Ma J."/>
        </authorList>
    </citation>
    <scope>NUCLEOTIDE SEQUENCE [LARGE SCALE GENOMIC DNA]</scope>
    <source>
        <strain evidence="8">JCM 9377</strain>
    </source>
</reference>
<keyword evidence="4" id="KW-0238">DNA-binding</keyword>